<evidence type="ECO:0000313" key="2">
    <source>
        <dbReference type="Proteomes" id="UP000193067"/>
    </source>
</evidence>
<dbReference type="EMBL" id="KZ084135">
    <property type="protein sequence ID" value="OSC98702.1"/>
    <property type="molecule type" value="Genomic_DNA"/>
</dbReference>
<dbReference type="OrthoDB" id="2908272at2759"/>
<name>A0A1Y2IDX8_TRAC3</name>
<organism evidence="1 2">
    <name type="scientific">Trametes coccinea (strain BRFM310)</name>
    <name type="common">Pycnoporus coccineus</name>
    <dbReference type="NCBI Taxonomy" id="1353009"/>
    <lineage>
        <taxon>Eukaryota</taxon>
        <taxon>Fungi</taxon>
        <taxon>Dikarya</taxon>
        <taxon>Basidiomycota</taxon>
        <taxon>Agaricomycotina</taxon>
        <taxon>Agaricomycetes</taxon>
        <taxon>Polyporales</taxon>
        <taxon>Polyporaceae</taxon>
        <taxon>Trametes</taxon>
    </lineage>
</organism>
<gene>
    <name evidence="1" type="ORF">PYCCODRAFT_1447286</name>
</gene>
<evidence type="ECO:0000313" key="1">
    <source>
        <dbReference type="EMBL" id="OSC98702.1"/>
    </source>
</evidence>
<dbReference type="Gene3D" id="3.80.10.10">
    <property type="entry name" value="Ribonuclease Inhibitor"/>
    <property type="match status" value="1"/>
</dbReference>
<reference evidence="1 2" key="1">
    <citation type="journal article" date="2015" name="Biotechnol. Biofuels">
        <title>Enhanced degradation of softwood versus hardwood by the white-rot fungus Pycnoporus coccineus.</title>
        <authorList>
            <person name="Couturier M."/>
            <person name="Navarro D."/>
            <person name="Chevret D."/>
            <person name="Henrissat B."/>
            <person name="Piumi F."/>
            <person name="Ruiz-Duenas F.J."/>
            <person name="Martinez A.T."/>
            <person name="Grigoriev I.V."/>
            <person name="Riley R."/>
            <person name="Lipzen A."/>
            <person name="Berrin J.G."/>
            <person name="Master E.R."/>
            <person name="Rosso M.N."/>
        </authorList>
    </citation>
    <scope>NUCLEOTIDE SEQUENCE [LARGE SCALE GENOMIC DNA]</scope>
    <source>
        <strain evidence="1 2">BRFM310</strain>
    </source>
</reference>
<accession>A0A1Y2IDX8</accession>
<proteinExistence type="predicted"/>
<dbReference type="InterPro" id="IPR032675">
    <property type="entry name" value="LRR_dom_sf"/>
</dbReference>
<dbReference type="Proteomes" id="UP000193067">
    <property type="component" value="Unassembled WGS sequence"/>
</dbReference>
<keyword evidence="2" id="KW-1185">Reference proteome</keyword>
<sequence length="698" mass="78825">MTELVPNEVLECILHYALVIPTRTFEAWRTAATFAASPRSTAADILLVSKRWHELGDPYLYESAILRTKAQVKSFASAVRKANSRGIKRGHYLRRLRIEGGYNDRIKTILESSPGIVHVFLGFDISLHDTSAGLKRALQRVNPTRLFMDATPGPHFTAQNTMSLYAAVGSALPSWTKLRRIDTSPEFIFGTEMKPPLENLPALEHVNMTAHTATMNYNLILLDYLIPNPVMKCIQVRDGRTWLSWKWVWDRYPRDKIFLGEGKNMTRWADFPLPQEVSWLGPVNLPDLPDKIWSRILGYATHVHGYDYLEMDDALVDLSKRAHVNTTRVNILLVSRRFCRLGRQYLYAIPHVRSDQAAAGLVAQLESSRELASYLRVLYVRDEVFLRPGLCIRAPVVNLVRIKARIQVLPQLEQYFQPGNGSPLEWAAQVLPSSVAVAPHAFLKFANLRSLALAGGHGAKFGEACPEALPQLVTLKLQVPGPGMFSVFAAMDLPNLRELGLTIAHADEALDFLRRHGEKLQTLSLYFSGDAGASTVPVLDHCPNLTELRLSSPELPQEIPFVATSKSHLSLKRLTLSDPALWIREHVYPQDGVRRWDAFLDFLTEHRHKLPALDELRTLSRLEWPMHESAYKFSFATSLALELHELGITLADKEGTRWTRFDPLRVGLTYCKRRNNKLGDGRGLGLQQQLSALVSEHR</sequence>
<dbReference type="AlphaFoldDB" id="A0A1Y2IDX8"/>
<dbReference type="SUPFAM" id="SSF52047">
    <property type="entry name" value="RNI-like"/>
    <property type="match status" value="1"/>
</dbReference>
<protein>
    <submittedName>
        <fullName evidence="1">Uncharacterized protein</fullName>
    </submittedName>
</protein>